<reference evidence="1" key="1">
    <citation type="submission" date="2021-01" db="EMBL/GenBank/DDBJ databases">
        <authorList>
            <consortium name="Genoscope - CEA"/>
            <person name="William W."/>
        </authorList>
    </citation>
    <scope>NUCLEOTIDE SEQUENCE</scope>
</reference>
<dbReference type="EMBL" id="CAJJDO010000093">
    <property type="protein sequence ID" value="CAD8189334.1"/>
    <property type="molecule type" value="Genomic_DNA"/>
</dbReference>
<dbReference type="PANTHER" id="PTHR36649">
    <property type="entry name" value="UBIQUITIN-LIKE DOMAIN-CONTAINING PROTEIN"/>
    <property type="match status" value="1"/>
</dbReference>
<keyword evidence="2" id="KW-1185">Reference proteome</keyword>
<name>A0A8S1WGI6_9CILI</name>
<dbReference type="PANTHER" id="PTHR36649:SF28">
    <property type="entry name" value="UBIQUITIN-LIKE DOMAIN-CONTAINING PROTEIN"/>
    <property type="match status" value="1"/>
</dbReference>
<protein>
    <recommendedName>
        <fullName evidence="3">PARP catalytic domain-containing protein</fullName>
    </recommendedName>
</protein>
<dbReference type="Proteomes" id="UP000689195">
    <property type="component" value="Unassembled WGS sequence"/>
</dbReference>
<comment type="caution">
    <text evidence="1">The sequence shown here is derived from an EMBL/GenBank/DDBJ whole genome shotgun (WGS) entry which is preliminary data.</text>
</comment>
<evidence type="ECO:0008006" key="3">
    <source>
        <dbReference type="Google" id="ProtNLM"/>
    </source>
</evidence>
<dbReference type="AlphaFoldDB" id="A0A8S1WGI6"/>
<sequence length="427" mass="49502">MNQQGSKSQVDEQKQRLQSIIKQTTKSQIITSKPAKEQIVILNEEINKIDNDKNLTNDQKQYYKNEYQQKLLTKLRESGDAKSIPHINQNIEISNPDLLFYVLKESLLRDQNRELLKINSIYSAGFDSIIRVFGQDQSFIKVRNTNLDYDKIVNNEQLLEQTLIEFKGKLSTSLKIPFDQIEILGVSKGSFEISFQIKGKTIEEIQLEIQNNPNAQTFLNEYCNGIIEYLAYFDLAKANSRSKVAISLNDFNPQYNMTWEGFKEKEQRGPFNNRYDYYFPKGCFGFGLNVKKYGDNQDWIQMNGNPNEWRIMYHGTKNYAVNSIIQNNLIPGQGNACALNDCIDEFGKTVKVGNGIYFSNDYNVCIKDGYANYVQVCNKQFAPILMSRVNPKKIRQGGDYMIKKQYFVVNNSIDVRPYRILLHEKKQ</sequence>
<evidence type="ECO:0000313" key="2">
    <source>
        <dbReference type="Proteomes" id="UP000689195"/>
    </source>
</evidence>
<gene>
    <name evidence="1" type="ORF">PPENT_87.1.T0930156</name>
</gene>
<evidence type="ECO:0000313" key="1">
    <source>
        <dbReference type="EMBL" id="CAD8189334.1"/>
    </source>
</evidence>
<dbReference type="OrthoDB" id="428577at2759"/>
<proteinExistence type="predicted"/>
<accession>A0A8S1WGI6</accession>
<organism evidence="1 2">
    <name type="scientific">Paramecium pentaurelia</name>
    <dbReference type="NCBI Taxonomy" id="43138"/>
    <lineage>
        <taxon>Eukaryota</taxon>
        <taxon>Sar</taxon>
        <taxon>Alveolata</taxon>
        <taxon>Ciliophora</taxon>
        <taxon>Intramacronucleata</taxon>
        <taxon>Oligohymenophorea</taxon>
        <taxon>Peniculida</taxon>
        <taxon>Parameciidae</taxon>
        <taxon>Paramecium</taxon>
    </lineage>
</organism>